<accession>A0ABD2PU72</accession>
<comment type="caution">
    <text evidence="2">The sequence shown here is derived from an EMBL/GenBank/DDBJ whole genome shotgun (WGS) entry which is preliminary data.</text>
</comment>
<dbReference type="AlphaFoldDB" id="A0ABD2PU72"/>
<keyword evidence="1" id="KW-0175">Coiled coil</keyword>
<reference evidence="2 3" key="1">
    <citation type="submission" date="2024-11" db="EMBL/GenBank/DDBJ databases">
        <title>Adaptive evolution of stress response genes in parasites aligns with host niche diversity.</title>
        <authorList>
            <person name="Hahn C."/>
            <person name="Resl P."/>
        </authorList>
    </citation>
    <scope>NUCLEOTIDE SEQUENCE [LARGE SCALE GENOMIC DNA]</scope>
    <source>
        <strain evidence="2">EGGRZ-B1_66</strain>
        <tissue evidence="2">Body</tissue>
    </source>
</reference>
<protein>
    <submittedName>
        <fullName evidence="2">Uncharacterized protein</fullName>
    </submittedName>
</protein>
<dbReference type="EMBL" id="JBJKFK010004046">
    <property type="protein sequence ID" value="KAL3309321.1"/>
    <property type="molecule type" value="Genomic_DNA"/>
</dbReference>
<gene>
    <name evidence="2" type="ORF">Ciccas_012133</name>
</gene>
<dbReference type="Proteomes" id="UP001626550">
    <property type="component" value="Unassembled WGS sequence"/>
</dbReference>
<feature type="coiled-coil region" evidence="1">
    <location>
        <begin position="137"/>
        <end position="197"/>
    </location>
</feature>
<evidence type="ECO:0000313" key="2">
    <source>
        <dbReference type="EMBL" id="KAL3309321.1"/>
    </source>
</evidence>
<evidence type="ECO:0000313" key="3">
    <source>
        <dbReference type="Proteomes" id="UP001626550"/>
    </source>
</evidence>
<sequence length="253" mass="29171">MFHKSGLLLRLSDEDRDEQQANSNMTKEVRAGDERRMQFEAQVTDLLNWLETSVCGLEISAGRESRSMADNELLRQIIEARESRFIETSTVKGLAQALQKEMHGENTEEIDQLYEDLDQRWSNLDALVKLVQQKTMATADEAARKQLREELQAAEKELAKEFRFKNSEQLEDNVMYLSDMSQRLKDLYQNLAGEEDLGATPFAGATSFSVEKAQLDATEQEIESKITLMHDLSAKHDKFLVRILFLRPRPRRQ</sequence>
<organism evidence="2 3">
    <name type="scientific">Cichlidogyrus casuarinus</name>
    <dbReference type="NCBI Taxonomy" id="1844966"/>
    <lineage>
        <taxon>Eukaryota</taxon>
        <taxon>Metazoa</taxon>
        <taxon>Spiralia</taxon>
        <taxon>Lophotrochozoa</taxon>
        <taxon>Platyhelminthes</taxon>
        <taxon>Monogenea</taxon>
        <taxon>Monopisthocotylea</taxon>
        <taxon>Dactylogyridea</taxon>
        <taxon>Ancyrocephalidae</taxon>
        <taxon>Cichlidogyrus</taxon>
    </lineage>
</organism>
<evidence type="ECO:0000256" key="1">
    <source>
        <dbReference type="SAM" id="Coils"/>
    </source>
</evidence>
<proteinExistence type="predicted"/>
<dbReference type="SUPFAM" id="SSF46966">
    <property type="entry name" value="Spectrin repeat"/>
    <property type="match status" value="1"/>
</dbReference>
<name>A0ABD2PU72_9PLAT</name>
<keyword evidence="3" id="KW-1185">Reference proteome</keyword>